<dbReference type="EMBL" id="CP026520">
    <property type="protein sequence ID" value="QAV16292.1"/>
    <property type="molecule type" value="Genomic_DNA"/>
</dbReference>
<keyword evidence="5" id="KW-1185">Reference proteome</keyword>
<dbReference type="OrthoDB" id="3190532at2"/>
<dbReference type="KEGG" id="pchi:PC41400_00675"/>
<dbReference type="PANTHER" id="PTHR37305">
    <property type="entry name" value="INTEGRAL MEMBRANE PROTEIN-RELATED"/>
    <property type="match status" value="1"/>
</dbReference>
<feature type="transmembrane region" description="Helical" evidence="1">
    <location>
        <begin position="146"/>
        <end position="165"/>
    </location>
</feature>
<dbReference type="Pfam" id="PF12730">
    <property type="entry name" value="ABC2_membrane_4"/>
    <property type="match status" value="1"/>
</dbReference>
<keyword evidence="1" id="KW-1133">Transmembrane helix</keyword>
<feature type="transmembrane region" description="Helical" evidence="1">
    <location>
        <begin position="59"/>
        <end position="82"/>
    </location>
</feature>
<reference evidence="3 4" key="1">
    <citation type="submission" date="2018-01" db="EMBL/GenBank/DDBJ databases">
        <title>The whole genome sequencing and assembly of Paenibacillus chitinolyticus KCCM 41400 strain.</title>
        <authorList>
            <person name="Kim J.-Y."/>
            <person name="Park M.-K."/>
            <person name="Lee Y.-J."/>
            <person name="Yi H."/>
            <person name="Bahn Y.-S."/>
            <person name="Kim J.F."/>
            <person name="Lee D.-W."/>
        </authorList>
    </citation>
    <scope>NUCLEOTIDE SEQUENCE [LARGE SCALE GENOMIC DNA]</scope>
    <source>
        <strain evidence="3 4">KCCM 41400</strain>
    </source>
</reference>
<protein>
    <submittedName>
        <fullName evidence="2 3">Permease</fullName>
    </submittedName>
</protein>
<dbReference type="Proteomes" id="UP000288943">
    <property type="component" value="Chromosome"/>
</dbReference>
<dbReference type="EMBL" id="JAMDMJ010000034">
    <property type="protein sequence ID" value="MCY9598753.1"/>
    <property type="molecule type" value="Genomic_DNA"/>
</dbReference>
<dbReference type="AlphaFoldDB" id="A0A410WPM1"/>
<evidence type="ECO:0000313" key="3">
    <source>
        <dbReference type="EMBL" id="QAV16292.1"/>
    </source>
</evidence>
<dbReference type="PANTHER" id="PTHR37305:SF1">
    <property type="entry name" value="MEMBRANE PROTEIN"/>
    <property type="match status" value="1"/>
</dbReference>
<name>A0A410WPM1_9BACL</name>
<dbReference type="RefSeq" id="WP_042231370.1">
    <property type="nucleotide sequence ID" value="NZ_CP026520.1"/>
</dbReference>
<keyword evidence="1" id="KW-0472">Membrane</keyword>
<dbReference type="Proteomes" id="UP001527202">
    <property type="component" value="Unassembled WGS sequence"/>
</dbReference>
<reference evidence="2 5" key="2">
    <citation type="submission" date="2022-05" db="EMBL/GenBank/DDBJ databases">
        <title>Genome Sequencing of Bee-Associated Microbes.</title>
        <authorList>
            <person name="Dunlap C."/>
        </authorList>
    </citation>
    <scope>NUCLEOTIDE SEQUENCE [LARGE SCALE GENOMIC DNA]</scope>
    <source>
        <strain evidence="2 5">NRRL B-23120</strain>
    </source>
</reference>
<sequence length="237" mass="26248">MIGRVLAADFLKIRRTLAWFLVLLGPVGVVGLQAVNFGLRYDYLTKQYANDLWYGLLSNIQFLAAPALLLGMTLLTSMIAGYEHQRNSWKQLLALPVSRFSVFTSKLLLVLILLLVSCLLLAAGSVLLGFLLGFGMNVPVMHVLRISLFPLLAGIPILSIQLWLSVAVRNQAIPLTAGILGTVLSLFSIRLPDWFLWKWPLLVNEAGRPELNVWLGIATGIVVFLIGLTHFTRQDVN</sequence>
<evidence type="ECO:0000256" key="1">
    <source>
        <dbReference type="SAM" id="Phobius"/>
    </source>
</evidence>
<accession>A0A410WPM1</accession>
<dbReference type="GeneID" id="95373328"/>
<feature type="transmembrane region" description="Helical" evidence="1">
    <location>
        <begin position="211"/>
        <end position="231"/>
    </location>
</feature>
<proteinExistence type="predicted"/>
<organism evidence="3 4">
    <name type="scientific">Paenibacillus chitinolyticus</name>
    <dbReference type="NCBI Taxonomy" id="79263"/>
    <lineage>
        <taxon>Bacteria</taxon>
        <taxon>Bacillati</taxon>
        <taxon>Bacillota</taxon>
        <taxon>Bacilli</taxon>
        <taxon>Bacillales</taxon>
        <taxon>Paenibacillaceae</taxon>
        <taxon>Paenibacillus</taxon>
    </lineage>
</organism>
<feature type="transmembrane region" description="Helical" evidence="1">
    <location>
        <begin position="107"/>
        <end position="134"/>
    </location>
</feature>
<evidence type="ECO:0000313" key="4">
    <source>
        <dbReference type="Proteomes" id="UP000288943"/>
    </source>
</evidence>
<evidence type="ECO:0000313" key="2">
    <source>
        <dbReference type="EMBL" id="MCY9598753.1"/>
    </source>
</evidence>
<dbReference type="CDD" id="cd21809">
    <property type="entry name" value="ABC-2_lan_permease-like"/>
    <property type="match status" value="1"/>
</dbReference>
<feature type="transmembrane region" description="Helical" evidence="1">
    <location>
        <begin position="172"/>
        <end position="191"/>
    </location>
</feature>
<evidence type="ECO:0000313" key="5">
    <source>
        <dbReference type="Proteomes" id="UP001527202"/>
    </source>
</evidence>
<keyword evidence="1" id="KW-0812">Transmembrane</keyword>
<gene>
    <name evidence="2" type="ORF">M5X16_23640</name>
    <name evidence="3" type="ORF">PC41400_00675</name>
</gene>
<feature type="transmembrane region" description="Helical" evidence="1">
    <location>
        <begin position="16"/>
        <end position="39"/>
    </location>
</feature>